<feature type="transmembrane region" description="Helical" evidence="2">
    <location>
        <begin position="12"/>
        <end position="39"/>
    </location>
</feature>
<feature type="compositionally biased region" description="Acidic residues" evidence="1">
    <location>
        <begin position="253"/>
        <end position="264"/>
    </location>
</feature>
<feature type="compositionally biased region" description="Acidic residues" evidence="1">
    <location>
        <begin position="280"/>
        <end position="289"/>
    </location>
</feature>
<protein>
    <submittedName>
        <fullName evidence="3">Uncharacterized protein</fullName>
    </submittedName>
</protein>
<feature type="transmembrane region" description="Helical" evidence="2">
    <location>
        <begin position="406"/>
        <end position="427"/>
    </location>
</feature>
<comment type="caution">
    <text evidence="3">The sequence shown here is derived from an EMBL/GenBank/DDBJ whole genome shotgun (WGS) entry which is preliminary data.</text>
</comment>
<evidence type="ECO:0000256" key="2">
    <source>
        <dbReference type="SAM" id="Phobius"/>
    </source>
</evidence>
<dbReference type="EMBL" id="PYGI01000016">
    <property type="protein sequence ID" value="PSL12656.1"/>
    <property type="molecule type" value="Genomic_DNA"/>
</dbReference>
<keyword evidence="4" id="KW-1185">Reference proteome</keyword>
<evidence type="ECO:0000313" key="3">
    <source>
        <dbReference type="EMBL" id="PSL12656.1"/>
    </source>
</evidence>
<evidence type="ECO:0000313" key="4">
    <source>
        <dbReference type="Proteomes" id="UP000242133"/>
    </source>
</evidence>
<name>A0A2P8ET49_9GAMM</name>
<accession>A0A2P8ET49</accession>
<keyword evidence="2" id="KW-0472">Membrane</keyword>
<dbReference type="AlphaFoldDB" id="A0A2P8ET49"/>
<keyword evidence="2" id="KW-0812">Transmembrane</keyword>
<evidence type="ECO:0000256" key="1">
    <source>
        <dbReference type="SAM" id="MobiDB-lite"/>
    </source>
</evidence>
<feature type="region of interest" description="Disordered" evidence="1">
    <location>
        <begin position="203"/>
        <end position="308"/>
    </location>
</feature>
<proteinExistence type="predicted"/>
<dbReference type="RefSeq" id="WP_146140000.1">
    <property type="nucleotide sequence ID" value="NZ_PYGI01000016.1"/>
</dbReference>
<sequence>MRAVINYLRPNFSIYWCNLVLAHFFAFMLGFIPVLVFGADDFFYASANPDIKGHSAQDTCDAYAEYFISTLVSCGDQDHKVNTSVFEKNISNENGSCNISYDWPICYGGEFSHFSKNGTNTKILKSLCTDDDKLNPSSPCYQKQCPEPGTQAGIEIQLYEGVTMPFAYSINGCECEVEFYAPTTDPDENGLVNYIGTCLYTGAELEPTPGNDPENPGEPPEPDEQRCYYDDGTFAGTVSSNAQCPEGSRPDPEGGDDGGEDPEPCDPATDPSCPVNPPDPDPEDCDPETEECKEPENPGTPGNNVADKGNTEIAQFCRDNPKAIQCAEYVYKEIPDNAKGFFDLDKLDTQIEAGWEDLSDVISQTQADVKRTFDLSLSGGSGLPCFPFISWDGKQYDVCLSQYSDAMGILATVILFLCIVVGIMILLR</sequence>
<dbReference type="Proteomes" id="UP000242133">
    <property type="component" value="Unassembled WGS sequence"/>
</dbReference>
<keyword evidence="2" id="KW-1133">Transmembrane helix</keyword>
<reference evidence="3 4" key="1">
    <citation type="submission" date="2018-03" db="EMBL/GenBank/DDBJ databases">
        <title>Genomic Encyclopedia of Archaeal and Bacterial Type Strains, Phase II (KMG-II): from individual species to whole genera.</title>
        <authorList>
            <person name="Goeker M."/>
        </authorList>
    </citation>
    <scope>NUCLEOTIDE SEQUENCE [LARGE SCALE GENOMIC DNA]</scope>
    <source>
        <strain evidence="3 4">DSM 17586</strain>
    </source>
</reference>
<organism evidence="3 4">
    <name type="scientific">Marinobacterium halophilum</name>
    <dbReference type="NCBI Taxonomy" id="267374"/>
    <lineage>
        <taxon>Bacteria</taxon>
        <taxon>Pseudomonadati</taxon>
        <taxon>Pseudomonadota</taxon>
        <taxon>Gammaproteobacteria</taxon>
        <taxon>Oceanospirillales</taxon>
        <taxon>Oceanospirillaceae</taxon>
        <taxon>Marinobacterium</taxon>
    </lineage>
</organism>
<gene>
    <name evidence="3" type="ORF">CLV44_11614</name>
</gene>